<feature type="domain" description="ApeI dehydratase-like" evidence="3">
    <location>
        <begin position="29"/>
        <end position="104"/>
    </location>
</feature>
<dbReference type="CDD" id="cd01288">
    <property type="entry name" value="FabZ"/>
    <property type="match status" value="1"/>
</dbReference>
<proteinExistence type="inferred from homology"/>
<comment type="similarity">
    <text evidence="1">Belongs to the thioester dehydratase family. FabZ subfamily.</text>
</comment>
<evidence type="ECO:0000313" key="4">
    <source>
        <dbReference type="EMBL" id="MDT0546742.1"/>
    </source>
</evidence>
<sequence length="333" mass="35550">MPTTRTCGPVDGTVEVVDPGAPGGRPARTTVLIDPAERVFAGHFPGFPVFPGVCVVEYAHRGALATLPEPGERWTLLAVESSRFTSPVFPGDRLSCDITWARDAGSRDTGARDAGAWRCRVAVATGRGPVALVRLRYARDGGRCAQREAPQADGAASLAGDPAPHRTVITAGEIKRVLPHRYPMLLIDRVTELVPGERATGLKAVTCNEPWYEGIPDKAANAAEADHHYPWTALIESWCHVAGVLVAHDRPNPDVLSGQVMLLGGITDATPLRPAVPGDLVEHRVRLTRQVGETFMFEGESRVGDETALTVGRLVMTMRPAADLTDAAPKGGE</sequence>
<dbReference type="EMBL" id="JAVRFD010000016">
    <property type="protein sequence ID" value="MDT0546742.1"/>
    <property type="molecule type" value="Genomic_DNA"/>
</dbReference>
<keyword evidence="2" id="KW-0456">Lyase</keyword>
<evidence type="ECO:0000259" key="3">
    <source>
        <dbReference type="Pfam" id="PF22818"/>
    </source>
</evidence>
<dbReference type="InterPro" id="IPR013114">
    <property type="entry name" value="FabA_FabZ"/>
</dbReference>
<dbReference type="SUPFAM" id="SSF54637">
    <property type="entry name" value="Thioesterase/thiol ester dehydrase-isomerase"/>
    <property type="match status" value="2"/>
</dbReference>
<organism evidence="4 5">
    <name type="scientific">Streptomyces lonegramiae</name>
    <dbReference type="NCBI Taxonomy" id="3075524"/>
    <lineage>
        <taxon>Bacteria</taxon>
        <taxon>Bacillati</taxon>
        <taxon>Actinomycetota</taxon>
        <taxon>Actinomycetes</taxon>
        <taxon>Kitasatosporales</taxon>
        <taxon>Streptomycetaceae</taxon>
        <taxon>Streptomyces</taxon>
    </lineage>
</organism>
<gene>
    <name evidence="4" type="ORF">RND15_29140</name>
</gene>
<protein>
    <recommendedName>
        <fullName evidence="3">ApeI dehydratase-like domain-containing protein</fullName>
    </recommendedName>
</protein>
<accession>A0ABU2XLE4</accession>
<dbReference type="Gene3D" id="3.10.129.10">
    <property type="entry name" value="Hotdog Thioesterase"/>
    <property type="match status" value="2"/>
</dbReference>
<dbReference type="Pfam" id="PF22818">
    <property type="entry name" value="ApeI-like"/>
    <property type="match status" value="1"/>
</dbReference>
<evidence type="ECO:0000256" key="1">
    <source>
        <dbReference type="ARBA" id="ARBA00009174"/>
    </source>
</evidence>
<reference evidence="4" key="1">
    <citation type="submission" date="2024-05" db="EMBL/GenBank/DDBJ databases">
        <title>30 novel species of actinomycetes from the DSMZ collection.</title>
        <authorList>
            <person name="Nouioui I."/>
        </authorList>
    </citation>
    <scope>NUCLEOTIDE SEQUENCE</scope>
    <source>
        <strain evidence="4">DSM 41529</strain>
    </source>
</reference>
<dbReference type="PANTHER" id="PTHR30272">
    <property type="entry name" value="3-HYDROXYACYL-[ACYL-CARRIER-PROTEIN] DEHYDRATASE"/>
    <property type="match status" value="1"/>
</dbReference>
<dbReference type="Proteomes" id="UP001180754">
    <property type="component" value="Unassembled WGS sequence"/>
</dbReference>
<dbReference type="PANTHER" id="PTHR30272:SF1">
    <property type="entry name" value="3-HYDROXYACYL-[ACYL-CARRIER-PROTEIN] DEHYDRATASE"/>
    <property type="match status" value="1"/>
</dbReference>
<name>A0ABU2XLE4_9ACTN</name>
<keyword evidence="5" id="KW-1185">Reference proteome</keyword>
<evidence type="ECO:0000313" key="5">
    <source>
        <dbReference type="Proteomes" id="UP001180754"/>
    </source>
</evidence>
<dbReference type="InterPro" id="IPR029069">
    <property type="entry name" value="HotDog_dom_sf"/>
</dbReference>
<dbReference type="InterPro" id="IPR054545">
    <property type="entry name" value="ApeI-like"/>
</dbReference>
<evidence type="ECO:0000256" key="2">
    <source>
        <dbReference type="ARBA" id="ARBA00023239"/>
    </source>
</evidence>
<dbReference type="RefSeq" id="WP_311727234.1">
    <property type="nucleotide sequence ID" value="NZ_JAVRFD010000016.1"/>
</dbReference>
<comment type="caution">
    <text evidence="4">The sequence shown here is derived from an EMBL/GenBank/DDBJ whole genome shotgun (WGS) entry which is preliminary data.</text>
</comment>